<keyword evidence="1" id="KW-0812">Transmembrane</keyword>
<feature type="transmembrane region" description="Helical" evidence="1">
    <location>
        <begin position="36"/>
        <end position="69"/>
    </location>
</feature>
<evidence type="ECO:0000313" key="2">
    <source>
        <dbReference type="EMBL" id="CAJ1934372.1"/>
    </source>
</evidence>
<comment type="caution">
    <text evidence="2">The sequence shown here is derived from an EMBL/GenBank/DDBJ whole genome shotgun (WGS) entry which is preliminary data.</text>
</comment>
<organism evidence="2 3">
    <name type="scientific">Cylindrotheca closterium</name>
    <dbReference type="NCBI Taxonomy" id="2856"/>
    <lineage>
        <taxon>Eukaryota</taxon>
        <taxon>Sar</taxon>
        <taxon>Stramenopiles</taxon>
        <taxon>Ochrophyta</taxon>
        <taxon>Bacillariophyta</taxon>
        <taxon>Bacillariophyceae</taxon>
        <taxon>Bacillariophycidae</taxon>
        <taxon>Bacillariales</taxon>
        <taxon>Bacillariaceae</taxon>
        <taxon>Cylindrotheca</taxon>
    </lineage>
</organism>
<keyword evidence="1" id="KW-1133">Transmembrane helix</keyword>
<evidence type="ECO:0000256" key="1">
    <source>
        <dbReference type="SAM" id="Phobius"/>
    </source>
</evidence>
<accession>A0AAD2FDV1</accession>
<sequence>MSSSKASKKNESTGKSIVDDAKEFLTNEENKPFVQYGILAICGAIVIRSLIAVLSSFAILVIPLLYFYLVSCCPKPASFDGRSELKRVLRGKHLPENHPEKPKSSLEKLAAKVTASVTAEIATLPGYTTEMTPFFKPSPAAILTCMNVPTLNMQYYWVGANGKWYYVFAKEIKPNA</sequence>
<name>A0AAD2FDV1_9STRA</name>
<proteinExistence type="predicted"/>
<reference evidence="2" key="1">
    <citation type="submission" date="2023-08" db="EMBL/GenBank/DDBJ databases">
        <authorList>
            <person name="Audoor S."/>
            <person name="Bilcke G."/>
        </authorList>
    </citation>
    <scope>NUCLEOTIDE SEQUENCE</scope>
</reference>
<protein>
    <submittedName>
        <fullName evidence="2">Uncharacterized protein</fullName>
    </submittedName>
</protein>
<dbReference type="EMBL" id="CAKOGP040000335">
    <property type="protein sequence ID" value="CAJ1934372.1"/>
    <property type="molecule type" value="Genomic_DNA"/>
</dbReference>
<dbReference type="AlphaFoldDB" id="A0AAD2FDV1"/>
<dbReference type="Proteomes" id="UP001295423">
    <property type="component" value="Unassembled WGS sequence"/>
</dbReference>
<evidence type="ECO:0000313" key="3">
    <source>
        <dbReference type="Proteomes" id="UP001295423"/>
    </source>
</evidence>
<gene>
    <name evidence="2" type="ORF">CYCCA115_LOCUS3723</name>
</gene>
<keyword evidence="3" id="KW-1185">Reference proteome</keyword>
<keyword evidence="1" id="KW-0472">Membrane</keyword>